<organism evidence="2 3">
    <name type="scientific">Reticulomyxa filosa</name>
    <dbReference type="NCBI Taxonomy" id="46433"/>
    <lineage>
        <taxon>Eukaryota</taxon>
        <taxon>Sar</taxon>
        <taxon>Rhizaria</taxon>
        <taxon>Retaria</taxon>
        <taxon>Foraminifera</taxon>
        <taxon>Monothalamids</taxon>
        <taxon>Reticulomyxidae</taxon>
        <taxon>Reticulomyxa</taxon>
    </lineage>
</organism>
<protein>
    <submittedName>
        <fullName evidence="2">Uncharacterized protein</fullName>
    </submittedName>
</protein>
<dbReference type="AlphaFoldDB" id="X6PDA2"/>
<comment type="caution">
    <text evidence="2">The sequence shown here is derived from an EMBL/GenBank/DDBJ whole genome shotgun (WGS) entry which is preliminary data.</text>
</comment>
<keyword evidence="3" id="KW-1185">Reference proteome</keyword>
<dbReference type="EMBL" id="ASPP01001014">
    <property type="protein sequence ID" value="ETO36088.1"/>
    <property type="molecule type" value="Genomic_DNA"/>
</dbReference>
<name>X6PDA2_RETFI</name>
<reference evidence="2 3" key="1">
    <citation type="journal article" date="2013" name="Curr. Biol.">
        <title>The Genome of the Foraminiferan Reticulomyxa filosa.</title>
        <authorList>
            <person name="Glockner G."/>
            <person name="Hulsmann N."/>
            <person name="Schleicher M."/>
            <person name="Noegel A.A."/>
            <person name="Eichinger L."/>
            <person name="Gallinger C."/>
            <person name="Pawlowski J."/>
            <person name="Sierra R."/>
            <person name="Euteneuer U."/>
            <person name="Pillet L."/>
            <person name="Moustafa A."/>
            <person name="Platzer M."/>
            <person name="Groth M."/>
            <person name="Szafranski K."/>
            <person name="Schliwa M."/>
        </authorList>
    </citation>
    <scope>NUCLEOTIDE SEQUENCE [LARGE SCALE GENOMIC DNA]</scope>
</reference>
<feature type="coiled-coil region" evidence="1">
    <location>
        <begin position="6"/>
        <end position="33"/>
    </location>
</feature>
<gene>
    <name evidence="2" type="ORF">RFI_00973</name>
</gene>
<evidence type="ECO:0000256" key="1">
    <source>
        <dbReference type="SAM" id="Coils"/>
    </source>
</evidence>
<evidence type="ECO:0000313" key="2">
    <source>
        <dbReference type="EMBL" id="ETO36088.1"/>
    </source>
</evidence>
<accession>X6PDA2</accession>
<keyword evidence="1" id="KW-0175">Coiled coil</keyword>
<proteinExistence type="predicted"/>
<sequence>MLLHVNDELIEKVMVYKHQIESLEQEKKKESNDKENDANYCTKISETSCQNSKEPTLLFRSHDSPRNCNTRLLERSTQKQHLSTENQSQQISGLKSLQLTPKSKLSTISSKESNTKEVVSEMYFTDLEFSYFCKKLCTLSFSLDDVQFFKDKSQRTPMHPKNGELSSDQKSSKIRLLKKQIQKQLHYVFDIKAYFLDKLYRQNRNANEEATKETLLALNKEIASLHNKLHLFKIRYERMCGKTKLNYVSLTNNSLQNLRTDSLAFEHVVDTKMAFYRFINTFTSKTYLFLQCLEKYENQIKCASSLRLKLVKIIIYNKDRNESEKKAKRC</sequence>
<evidence type="ECO:0000313" key="3">
    <source>
        <dbReference type="Proteomes" id="UP000023152"/>
    </source>
</evidence>
<dbReference type="Proteomes" id="UP000023152">
    <property type="component" value="Unassembled WGS sequence"/>
</dbReference>